<evidence type="ECO:0000313" key="1">
    <source>
        <dbReference type="EMBL" id="KAF2466859.1"/>
    </source>
</evidence>
<dbReference type="Proteomes" id="UP000799755">
    <property type="component" value="Unassembled WGS sequence"/>
</dbReference>
<dbReference type="EMBL" id="MU003522">
    <property type="protein sequence ID" value="KAF2466859.1"/>
    <property type="molecule type" value="Genomic_DNA"/>
</dbReference>
<name>A0ACB6QIM0_9PLEO</name>
<protein>
    <submittedName>
        <fullName evidence="1">Uncharacterized protein</fullName>
    </submittedName>
</protein>
<proteinExistence type="predicted"/>
<keyword evidence="2" id="KW-1185">Reference proteome</keyword>
<sequence length="234" mass="26437">MPESKMLLTPAVAGVAGLVYVTSRITSPNLTASAFNSWYNNIHIPEILKSNTTSLVVRYKVIPQSTSSIPPWHYLALYKTSDVGSISNAAAQYLEAGMVEFHVDSWVPIQTFESLREKRGDVPKGRPKVQVPVKIEPATGEAGTQHVEEWYRKQHLDMFSMTPNYRRTTRYTSADGSIPKYLALHELDTDYMDPYQGDVLMGTEWATMVMKELLIFEPSKWEIIYEAGNVSEKL</sequence>
<gene>
    <name evidence="1" type="ORF">BDR25DRAFT_317121</name>
</gene>
<reference evidence="1" key="1">
    <citation type="journal article" date="2020" name="Stud. Mycol.">
        <title>101 Dothideomycetes genomes: a test case for predicting lifestyles and emergence of pathogens.</title>
        <authorList>
            <person name="Haridas S."/>
            <person name="Albert R."/>
            <person name="Binder M."/>
            <person name="Bloem J."/>
            <person name="Labutti K."/>
            <person name="Salamov A."/>
            <person name="Andreopoulos B."/>
            <person name="Baker S."/>
            <person name="Barry K."/>
            <person name="Bills G."/>
            <person name="Bluhm B."/>
            <person name="Cannon C."/>
            <person name="Castanera R."/>
            <person name="Culley D."/>
            <person name="Daum C."/>
            <person name="Ezra D."/>
            <person name="Gonzalez J."/>
            <person name="Henrissat B."/>
            <person name="Kuo A."/>
            <person name="Liang C."/>
            <person name="Lipzen A."/>
            <person name="Lutzoni F."/>
            <person name="Magnuson J."/>
            <person name="Mondo S."/>
            <person name="Nolan M."/>
            <person name="Ohm R."/>
            <person name="Pangilinan J."/>
            <person name="Park H.-J."/>
            <person name="Ramirez L."/>
            <person name="Alfaro M."/>
            <person name="Sun H."/>
            <person name="Tritt A."/>
            <person name="Yoshinaga Y."/>
            <person name="Zwiers L.-H."/>
            <person name="Turgeon B."/>
            <person name="Goodwin S."/>
            <person name="Spatafora J."/>
            <person name="Crous P."/>
            <person name="Grigoriev I."/>
        </authorList>
    </citation>
    <scope>NUCLEOTIDE SEQUENCE</scope>
    <source>
        <strain evidence="1">ATCC 200398</strain>
    </source>
</reference>
<accession>A0ACB6QIM0</accession>
<organism evidence="1 2">
    <name type="scientific">Lindgomyces ingoldianus</name>
    <dbReference type="NCBI Taxonomy" id="673940"/>
    <lineage>
        <taxon>Eukaryota</taxon>
        <taxon>Fungi</taxon>
        <taxon>Dikarya</taxon>
        <taxon>Ascomycota</taxon>
        <taxon>Pezizomycotina</taxon>
        <taxon>Dothideomycetes</taxon>
        <taxon>Pleosporomycetidae</taxon>
        <taxon>Pleosporales</taxon>
        <taxon>Lindgomycetaceae</taxon>
        <taxon>Lindgomyces</taxon>
    </lineage>
</organism>
<evidence type="ECO:0000313" key="2">
    <source>
        <dbReference type="Proteomes" id="UP000799755"/>
    </source>
</evidence>
<comment type="caution">
    <text evidence="1">The sequence shown here is derived from an EMBL/GenBank/DDBJ whole genome shotgun (WGS) entry which is preliminary data.</text>
</comment>